<evidence type="ECO:0000313" key="4">
    <source>
        <dbReference type="EMBL" id="KAL1203173.1"/>
    </source>
</evidence>
<comment type="similarity">
    <text evidence="1">Belongs to the plant LTP family.</text>
</comment>
<evidence type="ECO:0000259" key="3">
    <source>
        <dbReference type="SMART" id="SM00499"/>
    </source>
</evidence>
<dbReference type="InterPro" id="IPR000528">
    <property type="entry name" value="Plant_nsLTP"/>
</dbReference>
<dbReference type="InterPro" id="IPR036312">
    <property type="entry name" value="Bifun_inhib/LTP/seed_sf"/>
</dbReference>
<feature type="domain" description="Bifunctional inhibitor/plant lipid transfer protein/seed storage helical" evidence="3">
    <location>
        <begin position="30"/>
        <end position="124"/>
    </location>
</feature>
<comment type="caution">
    <text evidence="4">The sequence shown here is derived from an EMBL/GenBank/DDBJ whole genome shotgun (WGS) entry which is preliminary data.</text>
</comment>
<keyword evidence="5" id="KW-1185">Reference proteome</keyword>
<organism evidence="4 5">
    <name type="scientific">Cardamine amara subsp. amara</name>
    <dbReference type="NCBI Taxonomy" id="228776"/>
    <lineage>
        <taxon>Eukaryota</taxon>
        <taxon>Viridiplantae</taxon>
        <taxon>Streptophyta</taxon>
        <taxon>Embryophyta</taxon>
        <taxon>Tracheophyta</taxon>
        <taxon>Spermatophyta</taxon>
        <taxon>Magnoliopsida</taxon>
        <taxon>eudicotyledons</taxon>
        <taxon>Gunneridae</taxon>
        <taxon>Pentapetalae</taxon>
        <taxon>rosids</taxon>
        <taxon>malvids</taxon>
        <taxon>Brassicales</taxon>
        <taxon>Brassicaceae</taxon>
        <taxon>Cardamineae</taxon>
        <taxon>Cardamine</taxon>
    </lineage>
</organism>
<evidence type="ECO:0000313" key="5">
    <source>
        <dbReference type="Proteomes" id="UP001558713"/>
    </source>
</evidence>
<sequence>MKIHHALLVVTLLFLTKTAVSDDPIPLQRCRDVFLSFMPCMGFIEGIFQQPSPQCCRGVSNLNNVVKSTSPGSRQGYGEVVRVCQCIEIMGNANHPPFLPPAINNLPRLCSLSLSFPISVAMDCSQFRNFRG</sequence>
<dbReference type="CDD" id="cd01960">
    <property type="entry name" value="nsLTP1"/>
    <property type="match status" value="1"/>
</dbReference>
<reference evidence="4 5" key="1">
    <citation type="submission" date="2024-04" db="EMBL/GenBank/DDBJ databases">
        <title>Genome assembly C_amara_ONT_v2.</title>
        <authorList>
            <person name="Yant L."/>
            <person name="Moore C."/>
            <person name="Slenker M."/>
        </authorList>
    </citation>
    <scope>NUCLEOTIDE SEQUENCE [LARGE SCALE GENOMIC DNA]</scope>
    <source>
        <tissue evidence="4">Leaf</tissue>
    </source>
</reference>
<dbReference type="InterPro" id="IPR016140">
    <property type="entry name" value="Bifunc_inhib/LTP/seed_store"/>
</dbReference>
<dbReference type="SUPFAM" id="SSF47699">
    <property type="entry name" value="Bifunctional inhibitor/lipid-transfer protein/seed storage 2S albumin"/>
    <property type="match status" value="1"/>
</dbReference>
<dbReference type="AlphaFoldDB" id="A0ABD1A8N2"/>
<gene>
    <name evidence="4" type="ORF">V5N11_015408</name>
</gene>
<dbReference type="Proteomes" id="UP001558713">
    <property type="component" value="Unassembled WGS sequence"/>
</dbReference>
<protein>
    <recommendedName>
        <fullName evidence="3">Bifunctional inhibitor/plant lipid transfer protein/seed storage helical domain-containing protein</fullName>
    </recommendedName>
</protein>
<keyword evidence="2" id="KW-0732">Signal</keyword>
<evidence type="ECO:0000256" key="1">
    <source>
        <dbReference type="ARBA" id="ARBA00009748"/>
    </source>
</evidence>
<dbReference type="Pfam" id="PF00234">
    <property type="entry name" value="Tryp_alpha_amyl"/>
    <property type="match status" value="1"/>
</dbReference>
<dbReference type="EMBL" id="JBANAX010000566">
    <property type="protein sequence ID" value="KAL1203173.1"/>
    <property type="molecule type" value="Genomic_DNA"/>
</dbReference>
<accession>A0ABD1A8N2</accession>
<dbReference type="PANTHER" id="PTHR33076">
    <property type="entry name" value="NON-SPECIFIC LIPID-TRANSFER PROTEIN 2-RELATED"/>
    <property type="match status" value="1"/>
</dbReference>
<dbReference type="Gene3D" id="1.10.110.10">
    <property type="entry name" value="Plant lipid-transfer and hydrophobic proteins"/>
    <property type="match status" value="1"/>
</dbReference>
<proteinExistence type="inferred from homology"/>
<feature type="chain" id="PRO_5044764500" description="Bifunctional inhibitor/plant lipid transfer protein/seed storage helical domain-containing protein" evidence="2">
    <location>
        <begin position="22"/>
        <end position="132"/>
    </location>
</feature>
<evidence type="ECO:0000256" key="2">
    <source>
        <dbReference type="SAM" id="SignalP"/>
    </source>
</evidence>
<dbReference type="SMART" id="SM00499">
    <property type="entry name" value="AAI"/>
    <property type="match status" value="1"/>
</dbReference>
<name>A0ABD1A8N2_CARAN</name>
<feature type="signal peptide" evidence="2">
    <location>
        <begin position="1"/>
        <end position="21"/>
    </location>
</feature>